<evidence type="ECO:0000256" key="1">
    <source>
        <dbReference type="SAM" id="MobiDB-lite"/>
    </source>
</evidence>
<dbReference type="PANTHER" id="PTHR45733:SF8">
    <property type="entry name" value="FORMIN-J"/>
    <property type="match status" value="1"/>
</dbReference>
<feature type="compositionally biased region" description="Basic and acidic residues" evidence="1">
    <location>
        <begin position="552"/>
        <end position="576"/>
    </location>
</feature>
<evidence type="ECO:0000313" key="3">
    <source>
        <dbReference type="EMBL" id="CAD9677587.1"/>
    </source>
</evidence>
<dbReference type="Gene3D" id="1.20.58.2220">
    <property type="entry name" value="Formin, FH2 domain"/>
    <property type="match status" value="1"/>
</dbReference>
<feature type="region of interest" description="Disordered" evidence="1">
    <location>
        <begin position="157"/>
        <end position="178"/>
    </location>
</feature>
<sequence length="603" mass="65302">MAEKLVQALFPPDDCSSTPQVSRRASKLLTLHWTPLGLSEEQLGQTVWAQKHTDKVLSPEIQKLEQLFSRTASATEKPAKTEKKPSRSVKKKAKALEMTRAQNMNIGLKSFKGLNPAGIAAGIRDLEVAVFSVEQLSRLEEILPTPQEIQAVQRLIAGPGGKKKTREEETGQGGAPDQELDPAEVFCSNFINVVRPRAKLTVLITMKSFDTQCDDLVRRLQIMSRACSQITSSARLARLLSEVLAVGNVMNEGTQKGGAMGFTVDSLLKLTQTRSVCKSMTVLDYIVDTLLSKEEADVVDFREELQDLESASRLPMTELCSEAQSLCGGVQTAKRELKNIRNDRENKASASEQPATRKYGKLKLTPAADSGANATPGDARANLLSALKSARKDEVASETTTAPADPRAGLMAALRAAHPAQSTDDAKTTTPADPRAGLMAALRSARPPKDVAESSGKSPEQDEGEEHASTSKSEGADGSAGNREAPRASPAGVPTLTKFLKKAERRCDELQRISNETKQTTKDMISFFGETGQDPGHILSCLVKFANLTKESKLKRQRKVEAAARKKRIEEAESRNKKQQQQRGPPSSSSGAPITRPRGKSGP</sequence>
<feature type="region of interest" description="Disordered" evidence="1">
    <location>
        <begin position="443"/>
        <end position="494"/>
    </location>
</feature>
<feature type="domain" description="FH2" evidence="2">
    <location>
        <begin position="18"/>
        <end position="575"/>
    </location>
</feature>
<dbReference type="InterPro" id="IPR051144">
    <property type="entry name" value="Formin_homology_domain"/>
</dbReference>
<proteinExistence type="predicted"/>
<protein>
    <recommendedName>
        <fullName evidence="2">FH2 domain-containing protein</fullName>
    </recommendedName>
</protein>
<feature type="compositionally biased region" description="Low complexity" evidence="1">
    <location>
        <begin position="579"/>
        <end position="591"/>
    </location>
</feature>
<feature type="region of interest" description="Disordered" evidence="1">
    <location>
        <begin position="552"/>
        <end position="603"/>
    </location>
</feature>
<feature type="region of interest" description="Disordered" evidence="1">
    <location>
        <begin position="339"/>
        <end position="377"/>
    </location>
</feature>
<accession>A0A7S2WBB6</accession>
<dbReference type="SMART" id="SM00498">
    <property type="entry name" value="FH2"/>
    <property type="match status" value="1"/>
</dbReference>
<dbReference type="InterPro" id="IPR042201">
    <property type="entry name" value="FH2_Formin_sf"/>
</dbReference>
<dbReference type="Pfam" id="PF02181">
    <property type="entry name" value="FH2"/>
    <property type="match status" value="1"/>
</dbReference>
<gene>
    <name evidence="3" type="ORF">RMAR1173_LOCUS6856</name>
</gene>
<reference evidence="3" key="1">
    <citation type="submission" date="2021-01" db="EMBL/GenBank/DDBJ databases">
        <authorList>
            <person name="Corre E."/>
            <person name="Pelletier E."/>
            <person name="Niang G."/>
            <person name="Scheremetjew M."/>
            <person name="Finn R."/>
            <person name="Kale V."/>
            <person name="Holt S."/>
            <person name="Cochrane G."/>
            <person name="Meng A."/>
            <person name="Brown T."/>
            <person name="Cohen L."/>
        </authorList>
    </citation>
    <scope>NUCLEOTIDE SEQUENCE</scope>
    <source>
        <strain evidence="3">CCMP1243</strain>
    </source>
</reference>
<dbReference type="AlphaFoldDB" id="A0A7S2WBB6"/>
<dbReference type="InterPro" id="IPR015425">
    <property type="entry name" value="FH2_Formin"/>
</dbReference>
<dbReference type="EMBL" id="HBHJ01010519">
    <property type="protein sequence ID" value="CAD9677587.1"/>
    <property type="molecule type" value="Transcribed_RNA"/>
</dbReference>
<dbReference type="PANTHER" id="PTHR45733">
    <property type="entry name" value="FORMIN-J"/>
    <property type="match status" value="1"/>
</dbReference>
<dbReference type="SUPFAM" id="SSF101447">
    <property type="entry name" value="Formin homology 2 domain (FH2 domain)"/>
    <property type="match status" value="1"/>
</dbReference>
<feature type="region of interest" description="Disordered" evidence="1">
    <location>
        <begin position="72"/>
        <end position="92"/>
    </location>
</feature>
<name>A0A7S2WBB6_9STRA</name>
<evidence type="ECO:0000259" key="2">
    <source>
        <dbReference type="PROSITE" id="PS51444"/>
    </source>
</evidence>
<organism evidence="3">
    <name type="scientific">Rhizochromulina marina</name>
    <dbReference type="NCBI Taxonomy" id="1034831"/>
    <lineage>
        <taxon>Eukaryota</taxon>
        <taxon>Sar</taxon>
        <taxon>Stramenopiles</taxon>
        <taxon>Ochrophyta</taxon>
        <taxon>Dictyochophyceae</taxon>
        <taxon>Rhizochromulinales</taxon>
        <taxon>Rhizochromulina</taxon>
    </lineage>
</organism>
<dbReference type="PROSITE" id="PS51444">
    <property type="entry name" value="FH2"/>
    <property type="match status" value="1"/>
</dbReference>